<dbReference type="EMBL" id="UINC01004466">
    <property type="protein sequence ID" value="SVA14530.1"/>
    <property type="molecule type" value="Genomic_DNA"/>
</dbReference>
<organism evidence="6">
    <name type="scientific">marine metagenome</name>
    <dbReference type="NCBI Taxonomy" id="408172"/>
    <lineage>
        <taxon>unclassified sequences</taxon>
        <taxon>metagenomes</taxon>
        <taxon>ecological metagenomes</taxon>
    </lineage>
</organism>
<dbReference type="GO" id="GO:0016491">
    <property type="term" value="F:oxidoreductase activity"/>
    <property type="evidence" value="ECO:0007669"/>
    <property type="project" value="InterPro"/>
</dbReference>
<dbReference type="GO" id="GO:0005829">
    <property type="term" value="C:cytosol"/>
    <property type="evidence" value="ECO:0007669"/>
    <property type="project" value="TreeGrafter"/>
</dbReference>
<dbReference type="InterPro" id="IPR002937">
    <property type="entry name" value="Amino_oxidase"/>
</dbReference>
<dbReference type="AlphaFoldDB" id="A0A381TEL2"/>
<dbReference type="InterPro" id="IPR036188">
    <property type="entry name" value="FAD/NAD-bd_sf"/>
</dbReference>
<dbReference type="SUPFAM" id="SSF51905">
    <property type="entry name" value="FAD/NAD(P)-binding domain"/>
    <property type="match status" value="1"/>
</dbReference>
<evidence type="ECO:0000256" key="4">
    <source>
        <dbReference type="ARBA" id="ARBA00040298"/>
    </source>
</evidence>
<accession>A0A381TEL2</accession>
<reference evidence="6" key="1">
    <citation type="submission" date="2018-05" db="EMBL/GenBank/DDBJ databases">
        <authorList>
            <person name="Lanie J.A."/>
            <person name="Ng W.-L."/>
            <person name="Kazmierczak K.M."/>
            <person name="Andrzejewski T.M."/>
            <person name="Davidsen T.M."/>
            <person name="Wayne K.J."/>
            <person name="Tettelin H."/>
            <person name="Glass J.I."/>
            <person name="Rusch D."/>
            <person name="Podicherti R."/>
            <person name="Tsui H.-C.T."/>
            <person name="Winkler M.E."/>
        </authorList>
    </citation>
    <scope>NUCLEOTIDE SEQUENCE</scope>
</reference>
<evidence type="ECO:0000256" key="1">
    <source>
        <dbReference type="ARBA" id="ARBA00004305"/>
    </source>
</evidence>
<comment type="subcellular location">
    <subcellularLocation>
        <location evidence="1">Mitochondrion matrix</location>
    </subcellularLocation>
</comment>
<dbReference type="Pfam" id="PF01593">
    <property type="entry name" value="Amino_oxidase"/>
    <property type="match status" value="1"/>
</dbReference>
<sequence>MDRDPVTDADVIVVGAGHNGLICASYLARSGFDTLVLESRSTVGGCTSTVSALGANFNIGASEHSVIRAMDVIDDLDLTAHGLRYLEADANSVNVFYDDTEPWVHFHDPEQTIESLAASYPNQVDGYRRYLADAMPVAELALEMARTPPSLRRFAATAGRRGRATARLLNWDKRTANDVMADYFDDWRVSMPSISHAPTAWGLGPDMPGTGMAALNFASHHLMQQGRPRGGSGALGNAIRAAFEIAGGRVRCDSRVDHLIISGGSIKGVRLSDGTELASDVVVTCCDPHRVFVDWIDKPPPAARRMVRRWHNRYIDEGSASKLDAVLTGLPRFKGADQIESRHPGLDVLNPPMTVSLRPDELATANRLREEGQVSEKPTLAISYPSVLDPEMSPGDGRHVLSLEIFFTPYSLPGGWSDSKEPERWLELWAGLMEPGALDLVESWRAMTPDRYEEELSLHLGSTPSYVGAPLDTFLGRPRETTRYRTPIPGLYLSGAATFPGSGVMGAPGRNTADVVTRDLRGPVGRRIRSLKRRRAQLQNR</sequence>
<comment type="subunit">
    <text evidence="3">Interacts with COX5B; this interaction may contribute to localize PYROXD2 to the inner face of the inner mitochondrial membrane.</text>
</comment>
<dbReference type="PANTHER" id="PTHR10668">
    <property type="entry name" value="PHYTOENE DEHYDROGENASE"/>
    <property type="match status" value="1"/>
</dbReference>
<gene>
    <name evidence="6" type="ORF">METZ01_LOCUS67384</name>
</gene>
<name>A0A381TEL2_9ZZZZ</name>
<protein>
    <recommendedName>
        <fullName evidence="4">Pyridine nucleotide-disulfide oxidoreductase domain-containing protein 2</fullName>
    </recommendedName>
</protein>
<dbReference type="GO" id="GO:0005759">
    <property type="term" value="C:mitochondrial matrix"/>
    <property type="evidence" value="ECO:0007669"/>
    <property type="project" value="UniProtKB-SubCell"/>
</dbReference>
<evidence type="ECO:0000256" key="2">
    <source>
        <dbReference type="ARBA" id="ARBA00037217"/>
    </source>
</evidence>
<evidence type="ECO:0000256" key="3">
    <source>
        <dbReference type="ARBA" id="ARBA00038825"/>
    </source>
</evidence>
<evidence type="ECO:0000259" key="5">
    <source>
        <dbReference type="Pfam" id="PF01593"/>
    </source>
</evidence>
<feature type="domain" description="Amine oxidase" evidence="5">
    <location>
        <begin position="20"/>
        <end position="311"/>
    </location>
</feature>
<dbReference type="PANTHER" id="PTHR10668:SF103">
    <property type="entry name" value="PYRIDINE NUCLEOTIDE-DISULFIDE OXIDOREDUCTASE DOMAIN-CONTAINING PROTEIN 2"/>
    <property type="match status" value="1"/>
</dbReference>
<proteinExistence type="predicted"/>
<evidence type="ECO:0000313" key="6">
    <source>
        <dbReference type="EMBL" id="SVA14530.1"/>
    </source>
</evidence>
<comment type="function">
    <text evidence="2">Probable oxidoreductase that may play a role as regulator of mitochondrial function.</text>
</comment>
<dbReference type="Gene3D" id="3.50.50.60">
    <property type="entry name" value="FAD/NAD(P)-binding domain"/>
    <property type="match status" value="2"/>
</dbReference>